<gene>
    <name evidence="5" type="ORF">ASZ90_020005</name>
</gene>
<dbReference type="SMART" id="SM00490">
    <property type="entry name" value="HELICc"/>
    <property type="match status" value="1"/>
</dbReference>
<dbReference type="InterPro" id="IPR049730">
    <property type="entry name" value="SNF2/RAD54-like_C"/>
</dbReference>
<dbReference type="Gene3D" id="3.40.50.10810">
    <property type="entry name" value="Tandem AAA-ATPase domain"/>
    <property type="match status" value="1"/>
</dbReference>
<dbReference type="PROSITE" id="PS51194">
    <property type="entry name" value="HELICASE_CTER"/>
    <property type="match status" value="1"/>
</dbReference>
<keyword evidence="5" id="KW-0067">ATP-binding</keyword>
<dbReference type="FunFam" id="3.40.50.300:FF:000533">
    <property type="entry name" value="Helicase, Snf2 family"/>
    <property type="match status" value="1"/>
</dbReference>
<dbReference type="GO" id="GO:0016787">
    <property type="term" value="F:hydrolase activity"/>
    <property type="evidence" value="ECO:0007669"/>
    <property type="project" value="UniProtKB-KW"/>
</dbReference>
<dbReference type="FunFam" id="3.40.50.10810:FF:000054">
    <property type="entry name" value="Helicase, Snf2 family"/>
    <property type="match status" value="1"/>
</dbReference>
<dbReference type="InterPro" id="IPR000330">
    <property type="entry name" value="SNF2_N"/>
</dbReference>
<dbReference type="InterPro" id="IPR013663">
    <property type="entry name" value="Helicase_SWF/SNF/SWI_bac"/>
</dbReference>
<dbReference type="InterPro" id="IPR007527">
    <property type="entry name" value="Znf_SWIM"/>
</dbReference>
<dbReference type="GO" id="GO:0008270">
    <property type="term" value="F:zinc ion binding"/>
    <property type="evidence" value="ECO:0007669"/>
    <property type="project" value="InterPro"/>
</dbReference>
<dbReference type="Pfam" id="PF08455">
    <property type="entry name" value="SNF2_assoc"/>
    <property type="match status" value="1"/>
</dbReference>
<evidence type="ECO:0000259" key="4">
    <source>
        <dbReference type="PROSITE" id="PS51194"/>
    </source>
</evidence>
<dbReference type="Pfam" id="PF00176">
    <property type="entry name" value="SNF2-rel_dom"/>
    <property type="match status" value="1"/>
</dbReference>
<keyword evidence="1" id="KW-0378">Hydrolase</keyword>
<evidence type="ECO:0000259" key="3">
    <source>
        <dbReference type="PROSITE" id="PS51192"/>
    </source>
</evidence>
<proteinExistence type="predicted"/>
<dbReference type="GO" id="GO:0005524">
    <property type="term" value="F:ATP binding"/>
    <property type="evidence" value="ECO:0007669"/>
    <property type="project" value="InterPro"/>
</dbReference>
<dbReference type="SMART" id="SM00487">
    <property type="entry name" value="DEXDc"/>
    <property type="match status" value="1"/>
</dbReference>
<feature type="domain" description="Helicase C-terminal" evidence="4">
    <location>
        <begin position="938"/>
        <end position="1087"/>
    </location>
</feature>
<dbReference type="AlphaFoldDB" id="A0A0W8E2H8"/>
<organism evidence="5">
    <name type="scientific">hydrocarbon metagenome</name>
    <dbReference type="NCBI Taxonomy" id="938273"/>
    <lineage>
        <taxon>unclassified sequences</taxon>
        <taxon>metagenomes</taxon>
        <taxon>ecological metagenomes</taxon>
    </lineage>
</organism>
<dbReference type="EMBL" id="LNQE01001916">
    <property type="protein sequence ID" value="KUG02637.1"/>
    <property type="molecule type" value="Genomic_DNA"/>
</dbReference>
<keyword evidence="5" id="KW-0347">Helicase</keyword>
<dbReference type="GO" id="GO:0004386">
    <property type="term" value="F:helicase activity"/>
    <property type="evidence" value="ECO:0007669"/>
    <property type="project" value="UniProtKB-KW"/>
</dbReference>
<dbReference type="InterPro" id="IPR001650">
    <property type="entry name" value="Helicase_C-like"/>
</dbReference>
<name>A0A0W8E2H8_9ZZZZ</name>
<evidence type="ECO:0000259" key="2">
    <source>
        <dbReference type="PROSITE" id="PS50966"/>
    </source>
</evidence>
<keyword evidence="5" id="KW-0547">Nucleotide-binding</keyword>
<dbReference type="InterPro" id="IPR027417">
    <property type="entry name" value="P-loop_NTPase"/>
</dbReference>
<dbReference type="InterPro" id="IPR014001">
    <property type="entry name" value="Helicase_ATP-bd"/>
</dbReference>
<protein>
    <submittedName>
        <fullName evidence="5">Superfamily ii dna/rna helicase, snf2 family</fullName>
    </submittedName>
</protein>
<evidence type="ECO:0000313" key="5">
    <source>
        <dbReference type="EMBL" id="KUG02637.1"/>
    </source>
</evidence>
<dbReference type="InterPro" id="IPR038718">
    <property type="entry name" value="SNF2-like_sf"/>
</dbReference>
<dbReference type="CDD" id="cd18012">
    <property type="entry name" value="DEXQc_arch_SWI2_SNF2"/>
    <property type="match status" value="1"/>
</dbReference>
<dbReference type="PANTHER" id="PTHR10799">
    <property type="entry name" value="SNF2/RAD54 HELICASE FAMILY"/>
    <property type="match status" value="1"/>
</dbReference>
<dbReference type="PROSITE" id="PS51192">
    <property type="entry name" value="HELICASE_ATP_BIND_1"/>
    <property type="match status" value="1"/>
</dbReference>
<dbReference type="Pfam" id="PF00271">
    <property type="entry name" value="Helicase_C"/>
    <property type="match status" value="1"/>
</dbReference>
<dbReference type="PROSITE" id="PS50966">
    <property type="entry name" value="ZF_SWIM"/>
    <property type="match status" value="1"/>
</dbReference>
<evidence type="ECO:0000256" key="1">
    <source>
        <dbReference type="ARBA" id="ARBA00022801"/>
    </source>
</evidence>
<comment type="caution">
    <text evidence="5">The sequence shown here is derived from an EMBL/GenBank/DDBJ whole genome shotgun (WGS) entry which is preliminary data.</text>
</comment>
<dbReference type="SUPFAM" id="SSF52540">
    <property type="entry name" value="P-loop containing nucleoside triphosphate hydrolases"/>
    <property type="match status" value="2"/>
</dbReference>
<feature type="domain" description="Helicase ATP-binding" evidence="3">
    <location>
        <begin position="652"/>
        <end position="812"/>
    </location>
</feature>
<accession>A0A0W8E2H8</accession>
<dbReference type="CDD" id="cd18793">
    <property type="entry name" value="SF2_C_SNF"/>
    <property type="match status" value="1"/>
</dbReference>
<feature type="domain" description="SWIM-type" evidence="2">
    <location>
        <begin position="51"/>
        <end position="91"/>
    </location>
</feature>
<reference evidence="5" key="1">
    <citation type="journal article" date="2015" name="Proc. Natl. Acad. Sci. U.S.A.">
        <title>Networks of energetic and metabolic interactions define dynamics in microbial communities.</title>
        <authorList>
            <person name="Embree M."/>
            <person name="Liu J.K."/>
            <person name="Al-Bassam M.M."/>
            <person name="Zengler K."/>
        </authorList>
    </citation>
    <scope>NUCLEOTIDE SEQUENCE</scope>
</reference>
<sequence>MLSESRIKNEASSSAVYHRGIRYYNEARVKKLSFDKVHRSFNATVAGSVHYDVAVHFNEDLLVDDYDCDCQAYYEYEGACKHIVALMKVIQEQWAIYFAPPSNNVVFSSPKRTRSGSPTLQSDHISATLMNWFEQELPAASDLSGKKPEANTMIVPTFCLSEIGRRKQHSLEFHIGNNRPYVMKDIPDFLTAYLNKRDLYFGKNYTFRPREAIFDETSAALLRIIIDAHSDEKYLQGWSTYGYTLGLTFSNKKAMRLTNSMLLRFLEIMEDKTFDAYINNHKVNGISIYKGRPPFPLNLRGIPGGIKLALDTQSQVYYGLDADNRYIYHQGLIYHVDDLFAQTITPLIAAFAQNPRPELSISDNDVARFFSTVRPALESVIDIDVEPALSEKYSFEEPEKKVYFDRFQNGIAARIEFQYSTHRLNPALEQHNEAIKNSDGKVLLRSIKKEKQLINIFRQYKFQLLQGSFVLEEEALVFKFLQDALPELETLSELFYSDDFKARIKYDAGVFPGVRMNTGSGLLELSLEYQDISPREFIGLLKSYKMKKNYYRLKNGSYLALDNSELKGVVELMAELDIRSHEIAAGKIQLPAYRAPYLDQAARARGLNIKGNGAFKALVREIREPQESEYEIPASLQAKLRHYQENGFKWLKSLSVYGFGGILADDMGLGKTLQVLSLLLSEKAKGCLTSLAIVPTSLMYHWQDEARRFTPDLKVVIMSGNQRERREIMASLDMPDLIVTSYALIKRDLALYQDMQFRYCILDEAQNIKNPNTQVAKTVKHIQASARFALTGTPIENSLSELWSIFDFLMPGYLLSHNKFRSRYEVPIVKDNQPEAIQELKRHIQPFVMRRMKREVLKELPKKTENKMSNSMTAEQRKLYLAYLLQAQNEFREEVQKYGFNRSQIKILSILTRLRQICCHPSLFIENYTGGSGKLELLMEILVDAIDSGHRILVFSQFTSMLSLIKAELHRSSISYYYLDGSTAAEQRMKLVHSFNAGQQKVFLISLKAGGTGLNLTGADVVIHYDPWWNPAVEDQATDRAYRIGQKNAVQVIKLISKDSVEEKIFDLQEKKKALIDAVIQPGENFLSKMSEEDIRMLFEV</sequence>
<dbReference type="Gene3D" id="3.40.50.300">
    <property type="entry name" value="P-loop containing nucleotide triphosphate hydrolases"/>
    <property type="match status" value="1"/>
</dbReference>